<keyword evidence="5" id="KW-0677">Repeat</keyword>
<evidence type="ECO:0000256" key="12">
    <source>
        <dbReference type="SAM" id="SignalP"/>
    </source>
</evidence>
<dbReference type="Proteomes" id="UP000007875">
    <property type="component" value="Unassembled WGS sequence"/>
</dbReference>
<dbReference type="SUPFAM" id="SSF48726">
    <property type="entry name" value="Immunoglobulin"/>
    <property type="match status" value="2"/>
</dbReference>
<keyword evidence="8" id="KW-0472">Membrane</keyword>
<evidence type="ECO:0000313" key="14">
    <source>
        <dbReference type="Ensembl" id="ENSCSAVP00000009175.1"/>
    </source>
</evidence>
<dbReference type="GO" id="GO:0007157">
    <property type="term" value="P:heterophilic cell-cell adhesion via plasma membrane cell adhesion molecules"/>
    <property type="evidence" value="ECO:0007669"/>
    <property type="project" value="TreeGrafter"/>
</dbReference>
<keyword evidence="15" id="KW-1185">Reference proteome</keyword>
<evidence type="ECO:0000256" key="7">
    <source>
        <dbReference type="ARBA" id="ARBA00022989"/>
    </source>
</evidence>
<reference evidence="14" key="2">
    <citation type="submission" date="2025-08" db="UniProtKB">
        <authorList>
            <consortium name="Ensembl"/>
        </authorList>
    </citation>
    <scope>IDENTIFICATION</scope>
</reference>
<evidence type="ECO:0000256" key="2">
    <source>
        <dbReference type="ARBA" id="ARBA00007810"/>
    </source>
</evidence>
<name>H2YV15_CIOSA</name>
<feature type="signal peptide" evidence="12">
    <location>
        <begin position="1"/>
        <end position="22"/>
    </location>
</feature>
<evidence type="ECO:0000256" key="10">
    <source>
        <dbReference type="ARBA" id="ARBA00023180"/>
    </source>
</evidence>
<dbReference type="HOGENOM" id="CLU_875867_0_0_1"/>
<dbReference type="GO" id="GO:0005912">
    <property type="term" value="C:adherens junction"/>
    <property type="evidence" value="ECO:0007669"/>
    <property type="project" value="TreeGrafter"/>
</dbReference>
<evidence type="ECO:0000313" key="15">
    <source>
        <dbReference type="Proteomes" id="UP000007875"/>
    </source>
</evidence>
<evidence type="ECO:0000256" key="3">
    <source>
        <dbReference type="ARBA" id="ARBA00022692"/>
    </source>
</evidence>
<evidence type="ECO:0000256" key="6">
    <source>
        <dbReference type="ARBA" id="ARBA00022889"/>
    </source>
</evidence>
<feature type="compositionally biased region" description="Low complexity" evidence="11">
    <location>
        <begin position="295"/>
        <end position="318"/>
    </location>
</feature>
<keyword evidence="9" id="KW-1015">Disulfide bond</keyword>
<dbReference type="Pfam" id="PF07686">
    <property type="entry name" value="V-set"/>
    <property type="match status" value="1"/>
</dbReference>
<dbReference type="InterPro" id="IPR013783">
    <property type="entry name" value="Ig-like_fold"/>
</dbReference>
<sequence>MKLLSSIRLVTCISICFLAATGEGTVRLVGSNVSGVVSPPPTQPVVIYCDIDGTLPVDQTYQLTWTRDGEGLITYNNDVVFKGYQSRLTVTNSPVDESRLSLEINPVQLSDAGKYDCSIVGLYDHNLIASSYLSVNQLPNVTAKVNELTVIEGNEVILGTCFANSSKPTPEVWIEDSLGNRIDSLSSVTVVDSQEHQGISDSVLKFSKVFDRSDNSKSYHCVVQHPDRLESYSAFIGEVDVQFPPTVEFMATSHGEDISMQEEQPFNMECLAGGNPQPQVVWTFQADDTQTDTNSVDVDTTIPTDPPSTDLPSEFQAS</sequence>
<dbReference type="SMART" id="SM00409">
    <property type="entry name" value="IG"/>
    <property type="match status" value="1"/>
</dbReference>
<reference evidence="15" key="1">
    <citation type="submission" date="2003-08" db="EMBL/GenBank/DDBJ databases">
        <authorList>
            <person name="Birren B."/>
            <person name="Nusbaum C."/>
            <person name="Abebe A."/>
            <person name="Abouelleil A."/>
            <person name="Adekoya E."/>
            <person name="Ait-zahra M."/>
            <person name="Allen N."/>
            <person name="Allen T."/>
            <person name="An P."/>
            <person name="Anderson M."/>
            <person name="Anderson S."/>
            <person name="Arachchi H."/>
            <person name="Armbruster J."/>
            <person name="Bachantsang P."/>
            <person name="Baldwin J."/>
            <person name="Barry A."/>
            <person name="Bayul T."/>
            <person name="Blitshsteyn B."/>
            <person name="Bloom T."/>
            <person name="Blye J."/>
            <person name="Boguslavskiy L."/>
            <person name="Borowsky M."/>
            <person name="Boukhgalter B."/>
            <person name="Brunache A."/>
            <person name="Butler J."/>
            <person name="Calixte N."/>
            <person name="Calvo S."/>
            <person name="Camarata J."/>
            <person name="Campo K."/>
            <person name="Chang J."/>
            <person name="Cheshatsang Y."/>
            <person name="Citroen M."/>
            <person name="Collymore A."/>
            <person name="Considine T."/>
            <person name="Cook A."/>
            <person name="Cooke P."/>
            <person name="Corum B."/>
            <person name="Cuomo C."/>
            <person name="David R."/>
            <person name="Dawoe T."/>
            <person name="Degray S."/>
            <person name="Dodge S."/>
            <person name="Dooley K."/>
            <person name="Dorje P."/>
            <person name="Dorjee K."/>
            <person name="Dorris L."/>
            <person name="Duffey N."/>
            <person name="Dupes A."/>
            <person name="Elkins T."/>
            <person name="Engels R."/>
            <person name="Erickson J."/>
            <person name="Farina A."/>
            <person name="Faro S."/>
            <person name="Ferreira P."/>
            <person name="Fischer H."/>
            <person name="Fitzgerald M."/>
            <person name="Foley K."/>
            <person name="Gage D."/>
            <person name="Galagan J."/>
            <person name="Gearin G."/>
            <person name="Gnerre S."/>
            <person name="Gnirke A."/>
            <person name="Goyette A."/>
            <person name="Graham J."/>
            <person name="Grandbois E."/>
            <person name="Gyaltsen K."/>
            <person name="Hafez N."/>
            <person name="Hagopian D."/>
            <person name="Hagos B."/>
            <person name="Hall J."/>
            <person name="Hatcher B."/>
            <person name="Heller A."/>
            <person name="Higgins H."/>
            <person name="Honan T."/>
            <person name="Horn A."/>
            <person name="Houde N."/>
            <person name="Hughes L."/>
            <person name="Hulme W."/>
            <person name="Husby E."/>
            <person name="Iliev I."/>
            <person name="Jaffe D."/>
            <person name="Jones C."/>
            <person name="Kamal M."/>
            <person name="Kamat A."/>
            <person name="Kamvysselis M."/>
            <person name="Karlsson E."/>
            <person name="Kells C."/>
            <person name="Kieu A."/>
            <person name="Kisner P."/>
            <person name="Kodira C."/>
            <person name="Kulbokas E."/>
            <person name="Labutti K."/>
            <person name="Lama D."/>
            <person name="Landers T."/>
            <person name="Leger J."/>
            <person name="Levine S."/>
            <person name="Lewis D."/>
            <person name="Lewis T."/>
            <person name="Lindblad-toh K."/>
            <person name="Liu X."/>
            <person name="Lokyitsang T."/>
            <person name="Lokyitsang Y."/>
            <person name="Lucien O."/>
            <person name="Lui A."/>
            <person name="Ma L.J."/>
            <person name="Mabbitt R."/>
            <person name="Macdonald J."/>
            <person name="Maclean C."/>
            <person name="Major J."/>
            <person name="Manning J."/>
            <person name="Marabella R."/>
            <person name="Maru K."/>
            <person name="Matthews C."/>
            <person name="Mauceli E."/>
            <person name="Mccarthy M."/>
            <person name="Mcdonough S."/>
            <person name="Mcghee T."/>
            <person name="Meldrim J."/>
            <person name="Meneus L."/>
            <person name="Mesirov J."/>
            <person name="Mihalev A."/>
            <person name="Mihova T."/>
            <person name="Mikkelsen T."/>
            <person name="Mlenga V."/>
            <person name="Moru K."/>
            <person name="Mozes J."/>
            <person name="Mulrain L."/>
            <person name="Munson G."/>
            <person name="Naylor J."/>
            <person name="Newes C."/>
            <person name="Nguyen C."/>
            <person name="Nguyen N."/>
            <person name="Nguyen T."/>
            <person name="Nicol R."/>
            <person name="Nielsen C."/>
            <person name="Nizzari M."/>
            <person name="Norbu C."/>
            <person name="Norbu N."/>
            <person name="O'donnell P."/>
            <person name="Okoawo O."/>
            <person name="O'leary S."/>
            <person name="Omotosho B."/>
            <person name="O'neill K."/>
            <person name="Osman S."/>
            <person name="Parker S."/>
            <person name="Perrin D."/>
            <person name="Phunkhang P."/>
            <person name="Piqani B."/>
            <person name="Purcell S."/>
            <person name="Rachupka T."/>
            <person name="Ramasamy U."/>
            <person name="Rameau R."/>
            <person name="Ray V."/>
            <person name="Raymond C."/>
            <person name="Retta R."/>
            <person name="Richardson S."/>
            <person name="Rise C."/>
            <person name="Rodriguez J."/>
            <person name="Rogers J."/>
            <person name="Rogov P."/>
            <person name="Rutman M."/>
            <person name="Schupbach R."/>
            <person name="Seaman C."/>
            <person name="Settipalli S."/>
            <person name="Sharpe T."/>
            <person name="Sheridan J."/>
            <person name="Sherpa N."/>
            <person name="Shi J."/>
            <person name="Smirnov S."/>
            <person name="Smith C."/>
            <person name="Sougnez C."/>
            <person name="Spencer B."/>
            <person name="Stalker J."/>
            <person name="Stange-thomann N."/>
            <person name="Stavropoulos S."/>
            <person name="Stetson K."/>
            <person name="Stone C."/>
            <person name="Stone S."/>
            <person name="Stubbs M."/>
            <person name="Talamas J."/>
            <person name="Tchuinga P."/>
            <person name="Tenzing P."/>
            <person name="Tesfaye S."/>
            <person name="Theodore J."/>
            <person name="Thoulutsang Y."/>
            <person name="Topham K."/>
            <person name="Towey S."/>
            <person name="Tsamla T."/>
            <person name="Tsomo N."/>
            <person name="Vallee D."/>
            <person name="Vassiliev H."/>
            <person name="Venkataraman V."/>
            <person name="Vinson J."/>
            <person name="Vo A."/>
            <person name="Wade C."/>
            <person name="Wang S."/>
            <person name="Wangchuk T."/>
            <person name="Wangdi T."/>
            <person name="Whittaker C."/>
            <person name="Wilkinson J."/>
            <person name="Wu Y."/>
            <person name="Wyman D."/>
            <person name="Yadav S."/>
            <person name="Yang S."/>
            <person name="Yang X."/>
            <person name="Yeager S."/>
            <person name="Yee E."/>
            <person name="Young G."/>
            <person name="Zainoun J."/>
            <person name="Zembeck L."/>
            <person name="Zimmer A."/>
            <person name="Zody M."/>
            <person name="Lander E."/>
        </authorList>
    </citation>
    <scope>NUCLEOTIDE SEQUENCE [LARGE SCALE GENOMIC DNA]</scope>
</reference>
<feature type="domain" description="Ig-like" evidence="13">
    <location>
        <begin position="139"/>
        <end position="233"/>
    </location>
</feature>
<dbReference type="GO" id="GO:0007156">
    <property type="term" value="P:homophilic cell adhesion via plasma membrane adhesion molecules"/>
    <property type="evidence" value="ECO:0007669"/>
    <property type="project" value="TreeGrafter"/>
</dbReference>
<evidence type="ECO:0000259" key="13">
    <source>
        <dbReference type="PROSITE" id="PS50835"/>
    </source>
</evidence>
<dbReference type="PANTHER" id="PTHR23277:SF108">
    <property type="entry name" value="FASCICLIN-3"/>
    <property type="match status" value="1"/>
</dbReference>
<dbReference type="InterPro" id="IPR007110">
    <property type="entry name" value="Ig-like_dom"/>
</dbReference>
<evidence type="ECO:0000256" key="11">
    <source>
        <dbReference type="SAM" id="MobiDB-lite"/>
    </source>
</evidence>
<keyword evidence="10" id="KW-0325">Glycoprotein</keyword>
<feature type="chain" id="PRO_5003578056" description="Ig-like domain-containing protein" evidence="12">
    <location>
        <begin position="23"/>
        <end position="318"/>
    </location>
</feature>
<dbReference type="STRING" id="51511.ENSCSAVP00000009175"/>
<keyword evidence="4 12" id="KW-0732">Signal</keyword>
<keyword evidence="7" id="KW-1133">Transmembrane helix</keyword>
<feature type="domain" description="Ig-like" evidence="13">
    <location>
        <begin position="245"/>
        <end position="318"/>
    </location>
</feature>
<dbReference type="InterPro" id="IPR013106">
    <property type="entry name" value="Ig_V-set"/>
</dbReference>
<organism evidence="14 15">
    <name type="scientific">Ciona savignyi</name>
    <name type="common">Pacific transparent sea squirt</name>
    <dbReference type="NCBI Taxonomy" id="51511"/>
    <lineage>
        <taxon>Eukaryota</taxon>
        <taxon>Metazoa</taxon>
        <taxon>Chordata</taxon>
        <taxon>Tunicata</taxon>
        <taxon>Ascidiacea</taxon>
        <taxon>Phlebobranchia</taxon>
        <taxon>Cionidae</taxon>
        <taxon>Ciona</taxon>
    </lineage>
</organism>
<dbReference type="Gene3D" id="2.60.40.10">
    <property type="entry name" value="Immunoglobulins"/>
    <property type="match status" value="3"/>
</dbReference>
<dbReference type="InParanoid" id="H2YV15"/>
<dbReference type="PANTHER" id="PTHR23277">
    <property type="entry name" value="NECTIN-RELATED"/>
    <property type="match status" value="1"/>
</dbReference>
<evidence type="ECO:0000256" key="4">
    <source>
        <dbReference type="ARBA" id="ARBA00022729"/>
    </source>
</evidence>
<feature type="region of interest" description="Disordered" evidence="11">
    <location>
        <begin position="287"/>
        <end position="318"/>
    </location>
</feature>
<dbReference type="InterPro" id="IPR051427">
    <property type="entry name" value="Nectin/Nectin-like"/>
</dbReference>
<protein>
    <recommendedName>
        <fullName evidence="13">Ig-like domain-containing protein</fullName>
    </recommendedName>
</protein>
<reference evidence="14" key="3">
    <citation type="submission" date="2025-09" db="UniProtKB">
        <authorList>
            <consortium name="Ensembl"/>
        </authorList>
    </citation>
    <scope>IDENTIFICATION</scope>
</reference>
<dbReference type="GO" id="GO:0016020">
    <property type="term" value="C:membrane"/>
    <property type="evidence" value="ECO:0007669"/>
    <property type="project" value="UniProtKB-SubCell"/>
</dbReference>
<keyword evidence="3" id="KW-0812">Transmembrane</keyword>
<evidence type="ECO:0000256" key="8">
    <source>
        <dbReference type="ARBA" id="ARBA00023136"/>
    </source>
</evidence>
<evidence type="ECO:0000256" key="1">
    <source>
        <dbReference type="ARBA" id="ARBA00004167"/>
    </source>
</evidence>
<dbReference type="Ensembl" id="ENSCSAVT00000009292.1">
    <property type="protein sequence ID" value="ENSCSAVP00000009175.1"/>
    <property type="gene ID" value="ENSCSAVG00000005410.1"/>
</dbReference>
<dbReference type="InterPro" id="IPR003599">
    <property type="entry name" value="Ig_sub"/>
</dbReference>
<keyword evidence="6" id="KW-0130">Cell adhesion</keyword>
<feature type="domain" description="Ig-like" evidence="13">
    <location>
        <begin position="43"/>
        <end position="134"/>
    </location>
</feature>
<dbReference type="Pfam" id="PF08205">
    <property type="entry name" value="C2-set_2"/>
    <property type="match status" value="1"/>
</dbReference>
<dbReference type="AlphaFoldDB" id="H2YV15"/>
<evidence type="ECO:0000256" key="5">
    <source>
        <dbReference type="ARBA" id="ARBA00022737"/>
    </source>
</evidence>
<comment type="subcellular location">
    <subcellularLocation>
        <location evidence="1">Membrane</location>
        <topology evidence="1">Single-pass membrane protein</topology>
    </subcellularLocation>
</comment>
<dbReference type="CDD" id="cd00096">
    <property type="entry name" value="Ig"/>
    <property type="match status" value="1"/>
</dbReference>
<comment type="similarity">
    <text evidence="2">Belongs to the nectin family.</text>
</comment>
<dbReference type="InterPro" id="IPR036179">
    <property type="entry name" value="Ig-like_dom_sf"/>
</dbReference>
<evidence type="ECO:0000256" key="9">
    <source>
        <dbReference type="ARBA" id="ARBA00023157"/>
    </source>
</evidence>
<dbReference type="PROSITE" id="PS50835">
    <property type="entry name" value="IG_LIKE"/>
    <property type="match status" value="3"/>
</dbReference>
<dbReference type="InterPro" id="IPR013162">
    <property type="entry name" value="CD80_C2-set"/>
</dbReference>
<accession>H2YV15</accession>
<proteinExistence type="inferred from homology"/>